<gene>
    <name evidence="13" type="ORF">NCWK1_4750</name>
</gene>
<evidence type="ECO:0000259" key="12">
    <source>
        <dbReference type="Pfam" id="PF19959"/>
    </source>
</evidence>
<evidence type="ECO:0000256" key="10">
    <source>
        <dbReference type="PROSITE-ProRule" id="PRU00339"/>
    </source>
</evidence>
<feature type="repeat" description="TPR" evidence="10">
    <location>
        <begin position="988"/>
        <end position="1021"/>
    </location>
</feature>
<dbReference type="GO" id="GO:0043531">
    <property type="term" value="F:ADP binding"/>
    <property type="evidence" value="ECO:0007669"/>
    <property type="project" value="InterPro"/>
</dbReference>
<dbReference type="AlphaFoldDB" id="A0A2H6LP37"/>
<comment type="similarity">
    <text evidence="2">Belongs to the kinesin light chain family.</text>
</comment>
<dbReference type="InterPro" id="IPR045434">
    <property type="entry name" value="EAD4"/>
</dbReference>
<dbReference type="PANTHER" id="PTHR45783:SF3">
    <property type="entry name" value="KINESIN LIGHT CHAIN"/>
    <property type="match status" value="1"/>
</dbReference>
<dbReference type="Pfam" id="PF19959">
    <property type="entry name" value="EAD4"/>
    <property type="match status" value="1"/>
</dbReference>
<evidence type="ECO:0000256" key="8">
    <source>
        <dbReference type="ARBA" id="ARBA00023175"/>
    </source>
</evidence>
<feature type="repeat" description="TPR" evidence="10">
    <location>
        <begin position="904"/>
        <end position="937"/>
    </location>
</feature>
<comment type="caution">
    <text evidence="13">The sequence shown here is derived from an EMBL/GenBank/DDBJ whole genome shotgun (WGS) entry which is preliminary data.</text>
</comment>
<dbReference type="PROSITE" id="PS50005">
    <property type="entry name" value="TPR"/>
    <property type="match status" value="10"/>
</dbReference>
<feature type="repeat" description="TPR" evidence="10">
    <location>
        <begin position="778"/>
        <end position="811"/>
    </location>
</feature>
<dbReference type="GO" id="GO:0005737">
    <property type="term" value="C:cytoplasm"/>
    <property type="evidence" value="ECO:0007669"/>
    <property type="project" value="TreeGrafter"/>
</dbReference>
<dbReference type="Proteomes" id="UP000236527">
    <property type="component" value="Unassembled WGS sequence"/>
</dbReference>
<accession>A0A2H6LP37</accession>
<dbReference type="Pfam" id="PF13374">
    <property type="entry name" value="TPR_10"/>
    <property type="match status" value="2"/>
</dbReference>
<evidence type="ECO:0000313" key="13">
    <source>
        <dbReference type="EMBL" id="GBE94969.1"/>
    </source>
</evidence>
<dbReference type="GO" id="GO:0005871">
    <property type="term" value="C:kinesin complex"/>
    <property type="evidence" value="ECO:0007669"/>
    <property type="project" value="InterPro"/>
</dbReference>
<evidence type="ECO:0000256" key="3">
    <source>
        <dbReference type="ARBA" id="ARBA00022490"/>
    </source>
</evidence>
<keyword evidence="9" id="KW-0206">Cytoskeleton</keyword>
<evidence type="ECO:0000256" key="7">
    <source>
        <dbReference type="ARBA" id="ARBA00023054"/>
    </source>
</evidence>
<feature type="repeat" description="TPR" evidence="10">
    <location>
        <begin position="736"/>
        <end position="769"/>
    </location>
</feature>
<dbReference type="GO" id="GO:0007018">
    <property type="term" value="P:microtubule-based movement"/>
    <property type="evidence" value="ECO:0007669"/>
    <property type="project" value="TreeGrafter"/>
</dbReference>
<keyword evidence="6 10" id="KW-0802">TPR repeat</keyword>
<keyword evidence="7" id="KW-0175">Coiled coil</keyword>
<keyword evidence="5" id="KW-0677">Repeat</keyword>
<keyword evidence="8" id="KW-0505">Motor protein</keyword>
<dbReference type="Gene3D" id="3.40.50.300">
    <property type="entry name" value="P-loop containing nucleotide triphosphate hydrolases"/>
    <property type="match status" value="1"/>
</dbReference>
<proteinExistence type="inferred from homology"/>
<dbReference type="SUPFAM" id="SSF52540">
    <property type="entry name" value="P-loop containing nucleoside triphosphate hydrolases"/>
    <property type="match status" value="1"/>
</dbReference>
<evidence type="ECO:0000256" key="4">
    <source>
        <dbReference type="ARBA" id="ARBA00022701"/>
    </source>
</evidence>
<feature type="repeat" description="TPR" evidence="10">
    <location>
        <begin position="652"/>
        <end position="685"/>
    </location>
</feature>
<organism evidence="13 14">
    <name type="scientific">Nostoc cycadae WK-1</name>
    <dbReference type="NCBI Taxonomy" id="1861711"/>
    <lineage>
        <taxon>Bacteria</taxon>
        <taxon>Bacillati</taxon>
        <taxon>Cyanobacteriota</taxon>
        <taxon>Cyanophyceae</taxon>
        <taxon>Nostocales</taxon>
        <taxon>Nostocaceae</taxon>
        <taxon>Nostoc</taxon>
    </lineage>
</organism>
<feature type="repeat" description="TPR" evidence="10">
    <location>
        <begin position="568"/>
        <end position="601"/>
    </location>
</feature>
<dbReference type="GO" id="GO:0005874">
    <property type="term" value="C:microtubule"/>
    <property type="evidence" value="ECO:0007669"/>
    <property type="project" value="UniProtKB-KW"/>
</dbReference>
<sequence>MARPSYGEEVEARVRTLLEKFLAYANDELEDGELYKIALNWETPQQVIVRTQLRVLAELSGLTKEQVREALKRLEDFLGILKDEREHEKGSENWHFRLTLWHDKSDKEGNLQKFDAEWQRRREELPGVQREKSKKTQPKPTRYENIPLSGVVEFVGRERELQNLHRLLQSNQQVAIAAIAGMGGVGKTELALQYANSHRVTYQGGICWLSALQDVGVQLVDFARNKLLLNIPDDLDLAARVQYCLTKWHEGEVLLVIDNVINYREEVRCYLESVPARFKQLITTREKLQPPIVRLDLDVLTPLAAMQLLKSIVGRERLRREPLVARKLCKWLGYLPLGLELVGRYLLGDEELSLAEMLQDLENERLKHEALVEVPQEMKTELGVAAAFELSWRRLRENAQHLGCVLSLFALAPIPWELVEGITINNEVQNWKQARRELLQLHLLQHKGEGIYQLHPLLREFFQYKLTALEQAEEFKRSFCVVVVAAAEKISDTPTLEEINAISFTVPHLAEVANHLIQYISDEDLFLPFLGLSRFYTGQGLYTQAEPWDMQCLSTVQNRLGEDHPDVANSLNNLAYLYNNQGRYDQAEPLYLQALELYKRLLGENHLGIALILNNLAELYRSQGRYDQAEPLYLQALELYQHLLGDNHTHFVLSLNNLALLYHSQGRYSEAEPLFLQALELHQRLLGENHPRVALSLNNLAELYRFQGRYDQAEPRYFQALEMRKRLLGNNHPDIAQSLNTLASLYKSQGRYSEAEPLFLQALELHQRLLGENHPRVALSLNNLAELYRFQGRYDQAEPLYLQALELHKSLLGENHPDIAQNLNNLAGLYNDQGRYSEAEPLYLQALKMRKHLLGENHPHIAQSLNNLALLYESQGKYDQAEPLCLQALELHKRLLGDEHPDVATSLNNLAELYRSQGRYDQAEPLYLQALELHKRLLGDEHPSVANNLNNLALLYGSQGRYSEAEPLCIQAFELWRKLLGESHPLVATSLNNLALLYRSQGRYDQAEPLYIQALELRRKLLGEEHPDVATSLSNLALLYDSQDRYSEAEPLLIQALDILERRLEVNHPNTVDVRQGLAYLRDRLNSQQ</sequence>
<dbReference type="InterPro" id="IPR002151">
    <property type="entry name" value="Kinesin_light"/>
</dbReference>
<dbReference type="EMBL" id="BDGE01000093">
    <property type="protein sequence ID" value="GBE94969.1"/>
    <property type="molecule type" value="Genomic_DNA"/>
</dbReference>
<name>A0A2H6LP37_9NOSO</name>
<feature type="repeat" description="TPR" evidence="10">
    <location>
        <begin position="820"/>
        <end position="853"/>
    </location>
</feature>
<feature type="repeat" description="TPR" evidence="10">
    <location>
        <begin position="862"/>
        <end position="895"/>
    </location>
</feature>
<dbReference type="SMART" id="SM00028">
    <property type="entry name" value="TPR"/>
    <property type="match status" value="12"/>
</dbReference>
<dbReference type="Pfam" id="PF13424">
    <property type="entry name" value="TPR_12"/>
    <property type="match status" value="5"/>
</dbReference>
<dbReference type="PANTHER" id="PTHR45783">
    <property type="entry name" value="KINESIN LIGHT CHAIN"/>
    <property type="match status" value="1"/>
</dbReference>
<feature type="repeat" description="TPR" evidence="10">
    <location>
        <begin position="610"/>
        <end position="643"/>
    </location>
</feature>
<evidence type="ECO:0000259" key="11">
    <source>
        <dbReference type="Pfam" id="PF00931"/>
    </source>
</evidence>
<feature type="domain" description="NB-ARC" evidence="11">
    <location>
        <begin position="159"/>
        <end position="315"/>
    </location>
</feature>
<dbReference type="InterPro" id="IPR011990">
    <property type="entry name" value="TPR-like_helical_dom_sf"/>
</dbReference>
<reference evidence="14" key="1">
    <citation type="journal article" date="2018" name="Genome Announc.">
        <title>Draft Genome Sequence of the Nitrogen-Fixing and Hormogonia-Inducing Cyanobacterium Nostoc cycadae Strain WK-1, Isolated from the Coralloid Roots of Cycas revoluta.</title>
        <authorList>
            <person name="Kanesaki Y."/>
            <person name="Hirose M."/>
            <person name="Hirose Y."/>
            <person name="Fujisawa T."/>
            <person name="Nakamura Y."/>
            <person name="Watanabe S."/>
            <person name="Matsunaga S."/>
            <person name="Uchida H."/>
            <person name="Murakami A."/>
        </authorList>
    </citation>
    <scope>NUCLEOTIDE SEQUENCE [LARGE SCALE GENOMIC DNA]</scope>
    <source>
        <strain evidence="14">WK-1</strain>
    </source>
</reference>
<evidence type="ECO:0000256" key="1">
    <source>
        <dbReference type="ARBA" id="ARBA00004245"/>
    </source>
</evidence>
<dbReference type="PRINTS" id="PR00381">
    <property type="entry name" value="KINESINLIGHT"/>
</dbReference>
<dbReference type="InterPro" id="IPR027417">
    <property type="entry name" value="P-loop_NTPase"/>
</dbReference>
<feature type="domain" description="Effector-associated" evidence="12">
    <location>
        <begin position="7"/>
        <end position="120"/>
    </location>
</feature>
<comment type="subcellular location">
    <subcellularLocation>
        <location evidence="1">Cytoplasm</location>
        <location evidence="1">Cytoskeleton</location>
    </subcellularLocation>
</comment>
<dbReference type="Gene3D" id="1.25.40.10">
    <property type="entry name" value="Tetratricopeptide repeat domain"/>
    <property type="match status" value="4"/>
</dbReference>
<evidence type="ECO:0000256" key="6">
    <source>
        <dbReference type="ARBA" id="ARBA00022803"/>
    </source>
</evidence>
<dbReference type="Pfam" id="PF00931">
    <property type="entry name" value="NB-ARC"/>
    <property type="match status" value="1"/>
</dbReference>
<keyword evidence="3" id="KW-0963">Cytoplasm</keyword>
<evidence type="ECO:0000256" key="5">
    <source>
        <dbReference type="ARBA" id="ARBA00022737"/>
    </source>
</evidence>
<dbReference type="SUPFAM" id="SSF48452">
    <property type="entry name" value="TPR-like"/>
    <property type="match status" value="3"/>
</dbReference>
<keyword evidence="4" id="KW-0493">Microtubule</keyword>
<dbReference type="InterPro" id="IPR002182">
    <property type="entry name" value="NB-ARC"/>
</dbReference>
<evidence type="ECO:0000256" key="9">
    <source>
        <dbReference type="ARBA" id="ARBA00023212"/>
    </source>
</evidence>
<protein>
    <submittedName>
        <fullName evidence="13">NB-ARC domain-containing protein</fullName>
    </submittedName>
</protein>
<evidence type="ECO:0000313" key="14">
    <source>
        <dbReference type="Proteomes" id="UP000236527"/>
    </source>
</evidence>
<keyword evidence="14" id="KW-1185">Reference proteome</keyword>
<evidence type="ECO:0000256" key="2">
    <source>
        <dbReference type="ARBA" id="ARBA00009622"/>
    </source>
</evidence>
<dbReference type="InterPro" id="IPR019734">
    <property type="entry name" value="TPR_rpt"/>
</dbReference>
<dbReference type="RefSeq" id="WP_103126535.1">
    <property type="nucleotide sequence ID" value="NZ_DF978441.1"/>
</dbReference>
<feature type="repeat" description="TPR" evidence="10">
    <location>
        <begin position="694"/>
        <end position="727"/>
    </location>
</feature>
<dbReference type="GO" id="GO:0019894">
    <property type="term" value="F:kinesin binding"/>
    <property type="evidence" value="ECO:0007669"/>
    <property type="project" value="TreeGrafter"/>
</dbReference>